<organism evidence="8 9">
    <name type="scientific">Habropoda laboriosa</name>
    <dbReference type="NCBI Taxonomy" id="597456"/>
    <lineage>
        <taxon>Eukaryota</taxon>
        <taxon>Metazoa</taxon>
        <taxon>Ecdysozoa</taxon>
        <taxon>Arthropoda</taxon>
        <taxon>Hexapoda</taxon>
        <taxon>Insecta</taxon>
        <taxon>Pterygota</taxon>
        <taxon>Neoptera</taxon>
        <taxon>Endopterygota</taxon>
        <taxon>Hymenoptera</taxon>
        <taxon>Apocrita</taxon>
        <taxon>Aculeata</taxon>
        <taxon>Apoidea</taxon>
        <taxon>Anthophila</taxon>
        <taxon>Apidae</taxon>
        <taxon>Habropoda</taxon>
    </lineage>
</organism>
<dbReference type="InterPro" id="IPR045232">
    <property type="entry name" value="FAM234"/>
</dbReference>
<comment type="subcellular location">
    <subcellularLocation>
        <location evidence="1">Membrane</location>
        <topology evidence="1">Single-pass membrane protein</topology>
    </subcellularLocation>
</comment>
<dbReference type="EMBL" id="KQ414617">
    <property type="protein sequence ID" value="KOC68313.1"/>
    <property type="molecule type" value="Genomic_DNA"/>
</dbReference>
<dbReference type="OrthoDB" id="567787at2759"/>
<keyword evidence="2 6" id="KW-0812">Transmembrane</keyword>
<name>A0A0L7RBV3_9HYME</name>
<dbReference type="InterPro" id="IPR055409">
    <property type="entry name" value="Beta-prop_FAM234A_B"/>
</dbReference>
<dbReference type="InterPro" id="IPR028994">
    <property type="entry name" value="Integrin_alpha_N"/>
</dbReference>
<sequence>MSAVYPTLPKLVARDGFDDEDLTDIDDEVFIRDGKNGILKLDDDGGVKRPLMAPRRKYKRSHKFETYKLSNRTIYIPLCFGFMALIILLSLIILCIYIVNIIPMPMSLLKNWLSRDIKDSLHESNIVPCTSLTTKILWTRSLPKLTSESPLRSNDVNGDGVEDIIVGFSTGLDVVNTPDYICALYFEGQVPCFGGVLALNGKTGDTLWMHWTAHAILSVDCGLDLTNDKIKDCIICGRGGIFHAVNGHNGASIWEIPSVSEEWQLSDIYDAKFIADIDGDDIGDIIASHTVQSREFHSSEILIISGINGSIIHSSILPNTEQLFLAPQKLIHPDGESIFVLVTSSQKQSGGLYVIPQVNLMYGNLKLRKLHHDTGKGTLLPPILVDVTLDGIEDIVAAMFNSTIIVYDGLTFEPLWNYTVPNSEVISIPIPGYYNDDNIPDFMVKHQIGSGFPTYYYTVATIIDGKTGKSLLEKPIEDSLSREMSGLSVTVEGFGNDWFLHWSVDCLNYEGIKEKYQFLKSEDLISESRADLCKLRFNSTLITNLYALSQHVGPPGVSLYFSEDWKSLEYNNSMNSKVELRANAPFLSERSPKENTLKQEHEDKSNVMNSDSYDDILRNENKWTQKRGETSKDYDMLYNENDKMNEQKKYTLDFQRVNDVQEQKDNVNRKLSDELDKSVNNSELFNYYSTNRDTENNRNTDAETVILIKRTATLLQDNINKTKDTTDQPFVMLKETFYRKKNIMNEISLFQDVVKTYASDSSNIIPNEEDIADIEQIFKRESLKNQNKKRDINAKSKIELTDKFKTKLKNQKKKREITTKSNQVYPAYGVQKQPPTGILLPSILKSQGIASVDLVFSTFWLPPSEVPVILVQEDLDCIHWKKMLSQKNLQYKQNDDIIKECLDERGVNYNAQKETNDKQNFKISLGQMTIYRLRLECTCPEDMLPNQSCKNISSHQSWSEYLGSHGNGYFKPLYKSNF</sequence>
<reference evidence="8 9" key="1">
    <citation type="submission" date="2015-07" db="EMBL/GenBank/DDBJ databases">
        <title>The genome of Habropoda laboriosa.</title>
        <authorList>
            <person name="Pan H."/>
            <person name="Kapheim K."/>
        </authorList>
    </citation>
    <scope>NUCLEOTIDE SEQUENCE [LARGE SCALE GENOMIC DNA]</scope>
    <source>
        <strain evidence="8">0110345459</strain>
    </source>
</reference>
<dbReference type="SUPFAM" id="SSF69318">
    <property type="entry name" value="Integrin alpha N-terminal domain"/>
    <property type="match status" value="1"/>
</dbReference>
<dbReference type="PANTHER" id="PTHR21419:SF30">
    <property type="entry name" value="IG-LIKE DOMAIN-CONTAINING PROTEIN"/>
    <property type="match status" value="1"/>
</dbReference>
<dbReference type="GO" id="GO:0016020">
    <property type="term" value="C:membrane"/>
    <property type="evidence" value="ECO:0007669"/>
    <property type="project" value="UniProtKB-SubCell"/>
</dbReference>
<evidence type="ECO:0000256" key="4">
    <source>
        <dbReference type="ARBA" id="ARBA00023136"/>
    </source>
</evidence>
<evidence type="ECO:0000256" key="3">
    <source>
        <dbReference type="ARBA" id="ARBA00022989"/>
    </source>
</evidence>
<evidence type="ECO:0000256" key="6">
    <source>
        <dbReference type="SAM" id="Phobius"/>
    </source>
</evidence>
<feature type="compositionally biased region" description="Basic and acidic residues" evidence="5">
    <location>
        <begin position="590"/>
        <end position="605"/>
    </location>
</feature>
<evidence type="ECO:0000259" key="7">
    <source>
        <dbReference type="Pfam" id="PF23727"/>
    </source>
</evidence>
<proteinExistence type="predicted"/>
<dbReference type="InterPro" id="IPR015943">
    <property type="entry name" value="WD40/YVTN_repeat-like_dom_sf"/>
</dbReference>
<feature type="transmembrane region" description="Helical" evidence="6">
    <location>
        <begin position="74"/>
        <end position="99"/>
    </location>
</feature>
<evidence type="ECO:0000313" key="9">
    <source>
        <dbReference type="Proteomes" id="UP000053825"/>
    </source>
</evidence>
<keyword evidence="3 6" id="KW-1133">Transmembrane helix</keyword>
<keyword evidence="4 6" id="KW-0472">Membrane</keyword>
<dbReference type="Proteomes" id="UP000053825">
    <property type="component" value="Unassembled WGS sequence"/>
</dbReference>
<evidence type="ECO:0000256" key="1">
    <source>
        <dbReference type="ARBA" id="ARBA00004167"/>
    </source>
</evidence>
<keyword evidence="9" id="KW-1185">Reference proteome</keyword>
<dbReference type="AlphaFoldDB" id="A0A0L7RBV3"/>
<feature type="domain" description="FAM234A/B beta-propeller" evidence="7">
    <location>
        <begin position="138"/>
        <end position="477"/>
    </location>
</feature>
<feature type="region of interest" description="Disordered" evidence="5">
    <location>
        <begin position="589"/>
        <end position="612"/>
    </location>
</feature>
<evidence type="ECO:0000256" key="5">
    <source>
        <dbReference type="SAM" id="MobiDB-lite"/>
    </source>
</evidence>
<dbReference type="Pfam" id="PF23727">
    <property type="entry name" value="Beta-prop_FAM234A_B"/>
    <property type="match status" value="1"/>
</dbReference>
<gene>
    <name evidence="8" type="ORF">WH47_03471</name>
</gene>
<dbReference type="PANTHER" id="PTHR21419">
    <property type="match status" value="1"/>
</dbReference>
<evidence type="ECO:0000256" key="2">
    <source>
        <dbReference type="ARBA" id="ARBA00022692"/>
    </source>
</evidence>
<protein>
    <submittedName>
        <fullName evidence="8">Uncharacterized protein KIAA1467 like protein</fullName>
    </submittedName>
</protein>
<dbReference type="Gene3D" id="2.130.10.10">
    <property type="entry name" value="YVTN repeat-like/Quinoprotein amine dehydrogenase"/>
    <property type="match status" value="1"/>
</dbReference>
<accession>A0A0L7RBV3</accession>
<evidence type="ECO:0000313" key="8">
    <source>
        <dbReference type="EMBL" id="KOC68313.1"/>
    </source>
</evidence>